<organism evidence="2 3">
    <name type="scientific">Edaphosphingomonas haloaromaticamans</name>
    <dbReference type="NCBI Taxonomy" id="653954"/>
    <lineage>
        <taxon>Bacteria</taxon>
        <taxon>Pseudomonadati</taxon>
        <taxon>Pseudomonadota</taxon>
        <taxon>Alphaproteobacteria</taxon>
        <taxon>Sphingomonadales</taxon>
        <taxon>Rhizorhabdaceae</taxon>
        <taxon>Edaphosphingomonas</taxon>
    </lineage>
</organism>
<accession>A0A1S1HCR6</accession>
<dbReference type="SMART" id="SM00422">
    <property type="entry name" value="HTH_MERR"/>
    <property type="match status" value="1"/>
</dbReference>
<protein>
    <recommendedName>
        <fullName evidence="1">HTH merR-type domain-containing protein</fullName>
    </recommendedName>
</protein>
<dbReference type="OrthoDB" id="9802944at2"/>
<name>A0A1S1HCR6_9SPHN</name>
<evidence type="ECO:0000259" key="1">
    <source>
        <dbReference type="PROSITE" id="PS50937"/>
    </source>
</evidence>
<dbReference type="EMBL" id="MIPT01000001">
    <property type="protein sequence ID" value="OHT18250.1"/>
    <property type="molecule type" value="Genomic_DNA"/>
</dbReference>
<dbReference type="Proteomes" id="UP000179467">
    <property type="component" value="Unassembled WGS sequence"/>
</dbReference>
<sequence length="245" mass="27656">MKMRELEERTGVNREVIRIMLREGLLPEPRRSSRNAADYDEAHVRGIAAIRRLQQSTRLTFKEIKAAMAGNGGTPASAYANLEELLVSRFGLENIQSIPISSLVARYPNAERDARAFAEMGMLSIVDQEGGESLSLTDARLVEIWGQIREAGFVEERGFPPENIAFYRDAARMVAKNEARIFFQNSHEKIDDEKSASMLHIALPLMLDFFALLRMKAFMNDLHSFVAPAQTTDRHTPDPRSTCTR</sequence>
<dbReference type="GO" id="GO:0003677">
    <property type="term" value="F:DNA binding"/>
    <property type="evidence" value="ECO:0007669"/>
    <property type="project" value="InterPro"/>
</dbReference>
<gene>
    <name evidence="2" type="ORF">BHE75_00221</name>
</gene>
<feature type="domain" description="HTH merR-type" evidence="1">
    <location>
        <begin position="1"/>
        <end position="70"/>
    </location>
</feature>
<dbReference type="Pfam" id="PF13411">
    <property type="entry name" value="MerR_1"/>
    <property type="match status" value="1"/>
</dbReference>
<keyword evidence="3" id="KW-1185">Reference proteome</keyword>
<dbReference type="AlphaFoldDB" id="A0A1S1HCR6"/>
<dbReference type="PROSITE" id="PS50937">
    <property type="entry name" value="HTH_MERR_2"/>
    <property type="match status" value="1"/>
</dbReference>
<proteinExistence type="predicted"/>
<dbReference type="CDD" id="cd04780">
    <property type="entry name" value="HTH_MerR-like_sg5"/>
    <property type="match status" value="1"/>
</dbReference>
<dbReference type="GO" id="GO:0006355">
    <property type="term" value="P:regulation of DNA-templated transcription"/>
    <property type="evidence" value="ECO:0007669"/>
    <property type="project" value="InterPro"/>
</dbReference>
<dbReference type="RefSeq" id="WP_070931801.1">
    <property type="nucleotide sequence ID" value="NZ_MIPT01000001.1"/>
</dbReference>
<dbReference type="Gene3D" id="1.10.1660.10">
    <property type="match status" value="1"/>
</dbReference>
<dbReference type="SUPFAM" id="SSF46955">
    <property type="entry name" value="Putative DNA-binding domain"/>
    <property type="match status" value="1"/>
</dbReference>
<reference evidence="2 3" key="1">
    <citation type="submission" date="2016-09" db="EMBL/GenBank/DDBJ databases">
        <title>Metabolic pathway, cell adaptation mechanisms and a novel monoxygenase revealed through proteogenomic-transcription analysis of a Sphingomonas haloaromaticamans strain degrading the fungicide ortho-phenylphenol.</title>
        <authorList>
            <person name="Perruchon C."/>
            <person name="Papadopoulou E.S."/>
            <person name="Rousidou C."/>
            <person name="Vasileiadis S."/>
            <person name="Tanou G."/>
            <person name="Amoutzias G."/>
            <person name="Molassiotis A."/>
            <person name="Karpouzas D.G."/>
        </authorList>
    </citation>
    <scope>NUCLEOTIDE SEQUENCE [LARGE SCALE GENOMIC DNA]</scope>
    <source>
        <strain evidence="2 3">P3</strain>
    </source>
</reference>
<evidence type="ECO:0000313" key="3">
    <source>
        <dbReference type="Proteomes" id="UP000179467"/>
    </source>
</evidence>
<dbReference type="InterPro" id="IPR000551">
    <property type="entry name" value="MerR-type_HTH_dom"/>
</dbReference>
<dbReference type="InterPro" id="IPR009061">
    <property type="entry name" value="DNA-bd_dom_put_sf"/>
</dbReference>
<comment type="caution">
    <text evidence="2">The sequence shown here is derived from an EMBL/GenBank/DDBJ whole genome shotgun (WGS) entry which is preliminary data.</text>
</comment>
<evidence type="ECO:0000313" key="2">
    <source>
        <dbReference type="EMBL" id="OHT18250.1"/>
    </source>
</evidence>